<name>A0ABY2DPQ8_9ACTN</name>
<accession>A0ABY2DPQ8</accession>
<evidence type="ECO:0000256" key="1">
    <source>
        <dbReference type="SAM" id="MobiDB-lite"/>
    </source>
</evidence>
<feature type="compositionally biased region" description="Basic and acidic residues" evidence="1">
    <location>
        <begin position="244"/>
        <end position="256"/>
    </location>
</feature>
<proteinExistence type="predicted"/>
<feature type="region of interest" description="Disordered" evidence="1">
    <location>
        <begin position="1"/>
        <end position="40"/>
    </location>
</feature>
<keyword evidence="3" id="KW-1185">Reference proteome</keyword>
<reference evidence="2 3" key="1">
    <citation type="submission" date="2019-02" db="EMBL/GenBank/DDBJ databases">
        <title>Draft genome sequences of novel Actinobacteria.</title>
        <authorList>
            <person name="Sahin N."/>
            <person name="Ay H."/>
            <person name="Saygin H."/>
        </authorList>
    </citation>
    <scope>NUCLEOTIDE SEQUENCE [LARGE SCALE GENOMIC DNA]</scope>
    <source>
        <strain evidence="2 3">JCM 30529</strain>
    </source>
</reference>
<comment type="caution">
    <text evidence="2">The sequence shown here is derived from an EMBL/GenBank/DDBJ whole genome shotgun (WGS) entry which is preliminary data.</text>
</comment>
<dbReference type="Proteomes" id="UP000295626">
    <property type="component" value="Unassembled WGS sequence"/>
</dbReference>
<evidence type="ECO:0000313" key="3">
    <source>
        <dbReference type="Proteomes" id="UP000295626"/>
    </source>
</evidence>
<feature type="compositionally biased region" description="Low complexity" evidence="1">
    <location>
        <begin position="7"/>
        <end position="23"/>
    </location>
</feature>
<gene>
    <name evidence="2" type="ORF">E1091_01275</name>
</gene>
<sequence>MTTEVRPVAGDVAVEAAPEVPAPDGERQGERTRVGEGLTAEPANESYVLVGDDPCEVAAVRLDRPDAKRGEWYRLVGEGGQPVSYEDLLHPGPPAGEAGACGPAPAVRLYRGFQAVQELVLPAALLAYQRYVTAGASAADAGTARAYAQAALAIKALADDLAARHGAVPPRWPAPPARVPALAPDGEATQAIAPVLPPAPVAVRPTSEGPAPVRGRARVPTGPLSRRSWPLAWLQRPRRAGGRHRPDSPERTGGRQ</sequence>
<protein>
    <submittedName>
        <fullName evidence="2">Uncharacterized protein</fullName>
    </submittedName>
</protein>
<feature type="region of interest" description="Disordered" evidence="1">
    <location>
        <begin position="197"/>
        <end position="256"/>
    </location>
</feature>
<dbReference type="EMBL" id="SMKE01000016">
    <property type="protein sequence ID" value="TDC02195.1"/>
    <property type="molecule type" value="Genomic_DNA"/>
</dbReference>
<evidence type="ECO:0000313" key="2">
    <source>
        <dbReference type="EMBL" id="TDC02195.1"/>
    </source>
</evidence>
<feature type="compositionally biased region" description="Basic and acidic residues" evidence="1">
    <location>
        <begin position="24"/>
        <end position="34"/>
    </location>
</feature>
<organism evidence="2 3">
    <name type="scientific">Micromonospora fluostatini</name>
    <dbReference type="NCBI Taxonomy" id="1629071"/>
    <lineage>
        <taxon>Bacteria</taxon>
        <taxon>Bacillati</taxon>
        <taxon>Actinomycetota</taxon>
        <taxon>Actinomycetes</taxon>
        <taxon>Micromonosporales</taxon>
        <taxon>Micromonosporaceae</taxon>
        <taxon>Micromonospora</taxon>
    </lineage>
</organism>